<protein>
    <submittedName>
        <fullName evidence="1">Uncharacterized protein</fullName>
    </submittedName>
</protein>
<comment type="caution">
    <text evidence="1">The sequence shown here is derived from an EMBL/GenBank/DDBJ whole genome shotgun (WGS) entry which is preliminary data.</text>
</comment>
<reference evidence="1" key="1">
    <citation type="submission" date="2022-11" db="EMBL/GenBank/DDBJ databases">
        <authorList>
            <person name="Morgan W.R."/>
            <person name="Tartar A."/>
        </authorList>
    </citation>
    <scope>NUCLEOTIDE SEQUENCE</scope>
    <source>
        <strain evidence="1">ARSEF 373</strain>
    </source>
</reference>
<evidence type="ECO:0000313" key="2">
    <source>
        <dbReference type="Proteomes" id="UP001146120"/>
    </source>
</evidence>
<name>A0AAV2YMM0_9STRA</name>
<dbReference type="Proteomes" id="UP001146120">
    <property type="component" value="Unassembled WGS sequence"/>
</dbReference>
<sequence>MTHFYDRNRPSQVFNIGDEVLLDTLNWTQRTSAPAASESLHLALLDPTASSNPRLQPPTKSRFLLPYVCMTNSTHLFFDLIIAIPIRHSLNDVPRLITLDGSDAFHVQAIIGHRNHHGVEQCGTVVTFALMGSGLEFGSSPRAY</sequence>
<gene>
    <name evidence="1" type="ORF">N0F65_001044</name>
</gene>
<organism evidence="1 2">
    <name type="scientific">Lagenidium giganteum</name>
    <dbReference type="NCBI Taxonomy" id="4803"/>
    <lineage>
        <taxon>Eukaryota</taxon>
        <taxon>Sar</taxon>
        <taxon>Stramenopiles</taxon>
        <taxon>Oomycota</taxon>
        <taxon>Peronosporomycetes</taxon>
        <taxon>Pythiales</taxon>
        <taxon>Pythiaceae</taxon>
    </lineage>
</organism>
<keyword evidence="2" id="KW-1185">Reference proteome</keyword>
<reference evidence="1" key="2">
    <citation type="journal article" date="2023" name="Microbiol Resour">
        <title>Decontamination and Annotation of the Draft Genome Sequence of the Oomycete Lagenidium giganteum ARSEF 373.</title>
        <authorList>
            <person name="Morgan W.R."/>
            <person name="Tartar A."/>
        </authorList>
    </citation>
    <scope>NUCLEOTIDE SEQUENCE</scope>
    <source>
        <strain evidence="1">ARSEF 373</strain>
    </source>
</reference>
<proteinExistence type="predicted"/>
<evidence type="ECO:0000313" key="1">
    <source>
        <dbReference type="EMBL" id="DAZ95386.1"/>
    </source>
</evidence>
<accession>A0AAV2YMM0</accession>
<dbReference type="AlphaFoldDB" id="A0AAV2YMM0"/>
<dbReference type="EMBL" id="DAKRPA010000206">
    <property type="protein sequence ID" value="DAZ95386.1"/>
    <property type="molecule type" value="Genomic_DNA"/>
</dbReference>